<sequence>MNRTRAVRTLTLVALVALSVVGPVSGLAVANEQQETTSSPLSEMAGSGTPQDPYVITSVEELQAMSDDLGAHYALGADIDASVTETWNAGNGFDPVGGEDGAFHGSLDGNGHAISGLTIIRPQATNVGLFGITAGTVQNVSLRDVTVNGNEHIGALAGISTGSITGSSATGNLRGTGANVGGLVGANDGQIVAAYAEATVAGSEIVGGLVGTNGGPIRGSYAGGEVRATEVAGGLVGANSNAVTASYATATVSVDRMAGGLVGTNSGTIRTSYAASEIDGNVTVGGIAGTNGNSIVSQTYWDEGVAGVNDSTGDGADIGTALSTGELTGEDALSNLGGFDAANVWMPSEEYPVHQWQRPDVDPLDRWQVPTPTTAPPTPTPTPVPTPSPTPTSSGGAFAVGPGFGPVAVLLAVAALAVLAVRRP</sequence>
<dbReference type="Proteomes" id="UP000509346">
    <property type="component" value="Chromosome"/>
</dbReference>
<evidence type="ECO:0000313" key="4">
    <source>
        <dbReference type="Proteomes" id="UP000509346"/>
    </source>
</evidence>
<evidence type="ECO:0000256" key="2">
    <source>
        <dbReference type="SAM" id="Phobius"/>
    </source>
</evidence>
<dbReference type="Gene3D" id="2.160.20.110">
    <property type="match status" value="1"/>
</dbReference>
<proteinExistence type="predicted"/>
<evidence type="ECO:0008006" key="5">
    <source>
        <dbReference type="Google" id="ProtNLM"/>
    </source>
</evidence>
<keyword evidence="2" id="KW-0472">Membrane</keyword>
<feature type="region of interest" description="Disordered" evidence="1">
    <location>
        <begin position="362"/>
        <end position="394"/>
    </location>
</feature>
<feature type="transmembrane region" description="Helical" evidence="2">
    <location>
        <begin position="397"/>
        <end position="421"/>
    </location>
</feature>
<protein>
    <recommendedName>
        <fullName evidence="5">GLUG domain-containing protein</fullName>
    </recommendedName>
</protein>
<accession>A0A7D5T7C1</accession>
<gene>
    <name evidence="3" type="ORF">HZS54_00265</name>
</gene>
<keyword evidence="4" id="KW-1185">Reference proteome</keyword>
<dbReference type="EMBL" id="CP058909">
    <property type="protein sequence ID" value="QLH80150.1"/>
    <property type="molecule type" value="Genomic_DNA"/>
</dbReference>
<dbReference type="AlphaFoldDB" id="A0A7D5T7C1"/>
<keyword evidence="2" id="KW-0812">Transmembrane</keyword>
<reference evidence="3 4" key="1">
    <citation type="submission" date="2020-07" db="EMBL/GenBank/DDBJ databases">
        <title>Halosimplex litoreum sp. nov. and Halosimplex rubrum sp. nov., isolated from different salt environments.</title>
        <authorList>
            <person name="Cui H."/>
        </authorList>
    </citation>
    <scope>NUCLEOTIDE SEQUENCE [LARGE SCALE GENOMIC DNA]</scope>
    <source>
        <strain evidence="3 4">R2</strain>
    </source>
</reference>
<dbReference type="RefSeq" id="WP_179919984.1">
    <property type="nucleotide sequence ID" value="NZ_CP058909.1"/>
</dbReference>
<evidence type="ECO:0000256" key="1">
    <source>
        <dbReference type="SAM" id="MobiDB-lite"/>
    </source>
</evidence>
<feature type="compositionally biased region" description="Pro residues" evidence="1">
    <location>
        <begin position="373"/>
        <end position="390"/>
    </location>
</feature>
<dbReference type="OrthoDB" id="103676at2157"/>
<keyword evidence="2" id="KW-1133">Transmembrane helix</keyword>
<name>A0A7D5T7C1_9EURY</name>
<dbReference type="KEGG" id="hpel:HZS54_00265"/>
<evidence type="ECO:0000313" key="3">
    <source>
        <dbReference type="EMBL" id="QLH80150.1"/>
    </source>
</evidence>
<organism evidence="3 4">
    <name type="scientific">Halosimplex pelagicum</name>
    <dbReference type="NCBI Taxonomy" id="869886"/>
    <lineage>
        <taxon>Archaea</taxon>
        <taxon>Methanobacteriati</taxon>
        <taxon>Methanobacteriota</taxon>
        <taxon>Stenosarchaea group</taxon>
        <taxon>Halobacteria</taxon>
        <taxon>Halobacteriales</taxon>
        <taxon>Haloarculaceae</taxon>
        <taxon>Halosimplex</taxon>
    </lineage>
</organism>
<dbReference type="GeneID" id="56080976"/>